<feature type="transmembrane region" description="Helical" evidence="12">
    <location>
        <begin position="125"/>
        <end position="145"/>
    </location>
</feature>
<sequence length="392" mass="45180">MGRTYCKIHGKIGTIPGGISRNVTFSDNQSMLKINIQLFADPDKTEKATPRRRQKAREEGQVPISREFTSGLSFLAISFVFLLLGRGLLHSILNGTHVIFEINDDDLSTFEDFWIYLSQSFRDTFVYMSFIIFGAALLALIVGLIQTRFLFTLKPLKVDLSRLNPISGLKRMFSLRSLFELTKAILKLVIVGIVGYSVVRGRFNDIFLSVNSNIIDGTFVLWNVFAELILKCAIALLIISVADYYYSRYEYERNIMMTKYEVKEEFKEIEGNPEVKRRQRQIMMQYAMHRMMQEVPKASVVITNPTHFACALRYEPDRDFAPILVAKGVDRVAQRIIEIAREHEVPIVRNPKLVREIYYSTELGEPIPERLYKAVAEVLAYVYSLREAKERL</sequence>
<keyword evidence="8 12" id="KW-0653">Protein transport</keyword>
<dbReference type="NCBIfam" id="TIGR00328">
    <property type="entry name" value="flhB"/>
    <property type="match status" value="1"/>
</dbReference>
<name>A0A7C4CD51_9BACT</name>
<dbReference type="SUPFAM" id="SSF160544">
    <property type="entry name" value="EscU C-terminal domain-like"/>
    <property type="match status" value="1"/>
</dbReference>
<keyword evidence="4 12" id="KW-0813">Transport</keyword>
<dbReference type="GO" id="GO:0005886">
    <property type="term" value="C:plasma membrane"/>
    <property type="evidence" value="ECO:0007669"/>
    <property type="project" value="UniProtKB-SubCell"/>
</dbReference>
<evidence type="ECO:0000313" key="13">
    <source>
        <dbReference type="EMBL" id="HGU39839.1"/>
    </source>
</evidence>
<keyword evidence="11 12" id="KW-1006">Bacterial flagellum protein export</keyword>
<feature type="transmembrane region" description="Helical" evidence="12">
    <location>
        <begin position="72"/>
        <end position="93"/>
    </location>
</feature>
<dbReference type="Gene3D" id="3.40.1690.10">
    <property type="entry name" value="secretion proteins EscU"/>
    <property type="match status" value="1"/>
</dbReference>
<dbReference type="InterPro" id="IPR006135">
    <property type="entry name" value="T3SS_substrate_exporter"/>
</dbReference>
<protein>
    <recommendedName>
        <fullName evidence="3 12">Flagellar biosynthetic protein FlhB</fullName>
    </recommendedName>
</protein>
<evidence type="ECO:0000256" key="6">
    <source>
        <dbReference type="ARBA" id="ARBA00022692"/>
    </source>
</evidence>
<evidence type="ECO:0000256" key="11">
    <source>
        <dbReference type="ARBA" id="ARBA00023225"/>
    </source>
</evidence>
<gene>
    <name evidence="12 13" type="primary">flhB</name>
    <name evidence="13" type="ORF">ENT77_01355</name>
</gene>
<evidence type="ECO:0000256" key="1">
    <source>
        <dbReference type="ARBA" id="ARBA00004651"/>
    </source>
</evidence>
<feature type="transmembrane region" description="Helical" evidence="12">
    <location>
        <begin position="219"/>
        <end position="246"/>
    </location>
</feature>
<evidence type="ECO:0000256" key="3">
    <source>
        <dbReference type="ARBA" id="ARBA00021622"/>
    </source>
</evidence>
<comment type="similarity">
    <text evidence="2 12">Belongs to the type III secretion exporter family.</text>
</comment>
<evidence type="ECO:0000256" key="2">
    <source>
        <dbReference type="ARBA" id="ARBA00010690"/>
    </source>
</evidence>
<keyword evidence="7 12" id="KW-1005">Bacterial flagellum biogenesis</keyword>
<evidence type="ECO:0000256" key="10">
    <source>
        <dbReference type="ARBA" id="ARBA00023136"/>
    </source>
</evidence>
<keyword evidence="13" id="KW-0282">Flagellum</keyword>
<keyword evidence="13" id="KW-0966">Cell projection</keyword>
<comment type="caution">
    <text evidence="13">The sequence shown here is derived from an EMBL/GenBank/DDBJ whole genome shotgun (WGS) entry which is preliminary data.</text>
</comment>
<dbReference type="PANTHER" id="PTHR30531">
    <property type="entry name" value="FLAGELLAR BIOSYNTHETIC PROTEIN FLHB"/>
    <property type="match status" value="1"/>
</dbReference>
<dbReference type="GO" id="GO:0009306">
    <property type="term" value="P:protein secretion"/>
    <property type="evidence" value="ECO:0007669"/>
    <property type="project" value="InterPro"/>
</dbReference>
<keyword evidence="9 12" id="KW-1133">Transmembrane helix</keyword>
<keyword evidence="6 12" id="KW-0812">Transmembrane</keyword>
<comment type="function">
    <text evidence="12">Required for formation of the rod structure in the basal body of the flagellar apparatus. Together with FliI and FliH, may constitute the export apparatus of flagellin.</text>
</comment>
<comment type="subcellular location">
    <subcellularLocation>
        <location evidence="1">Cell membrane</location>
        <topology evidence="1">Multi-pass membrane protein</topology>
    </subcellularLocation>
</comment>
<dbReference type="AlphaFoldDB" id="A0A7C4CD51"/>
<evidence type="ECO:0000256" key="7">
    <source>
        <dbReference type="ARBA" id="ARBA00022795"/>
    </source>
</evidence>
<dbReference type="PANTHER" id="PTHR30531:SF12">
    <property type="entry name" value="FLAGELLAR BIOSYNTHETIC PROTEIN FLHB"/>
    <property type="match status" value="1"/>
</dbReference>
<dbReference type="PRINTS" id="PR00950">
    <property type="entry name" value="TYPE3IMSPROT"/>
</dbReference>
<dbReference type="InterPro" id="IPR029025">
    <property type="entry name" value="T3SS_substrate_exporter_C"/>
</dbReference>
<evidence type="ECO:0000256" key="12">
    <source>
        <dbReference type="RuleBase" id="RU364091"/>
    </source>
</evidence>
<evidence type="ECO:0000256" key="5">
    <source>
        <dbReference type="ARBA" id="ARBA00022475"/>
    </source>
</evidence>
<dbReference type="Gene3D" id="6.10.250.2080">
    <property type="match status" value="1"/>
</dbReference>
<evidence type="ECO:0000256" key="4">
    <source>
        <dbReference type="ARBA" id="ARBA00022448"/>
    </source>
</evidence>
<dbReference type="EMBL" id="DSZY01000006">
    <property type="protein sequence ID" value="HGU39839.1"/>
    <property type="molecule type" value="Genomic_DNA"/>
</dbReference>
<accession>A0A7C4CD51</accession>
<dbReference type="GO" id="GO:0044780">
    <property type="term" value="P:bacterial-type flagellum assembly"/>
    <property type="evidence" value="ECO:0007669"/>
    <property type="project" value="InterPro"/>
</dbReference>
<organism evidence="13">
    <name type="scientific">Fervidobacterium thailandense</name>
    <dbReference type="NCBI Taxonomy" id="1008305"/>
    <lineage>
        <taxon>Bacteria</taxon>
        <taxon>Thermotogati</taxon>
        <taxon>Thermotogota</taxon>
        <taxon>Thermotogae</taxon>
        <taxon>Thermotogales</taxon>
        <taxon>Fervidobacteriaceae</taxon>
        <taxon>Fervidobacterium</taxon>
    </lineage>
</organism>
<proteinExistence type="inferred from homology"/>
<evidence type="ECO:0000256" key="8">
    <source>
        <dbReference type="ARBA" id="ARBA00022927"/>
    </source>
</evidence>
<dbReference type="Pfam" id="PF01312">
    <property type="entry name" value="Bac_export_2"/>
    <property type="match status" value="1"/>
</dbReference>
<dbReference type="InterPro" id="IPR006136">
    <property type="entry name" value="FlhB"/>
</dbReference>
<evidence type="ECO:0000256" key="9">
    <source>
        <dbReference type="ARBA" id="ARBA00022989"/>
    </source>
</evidence>
<keyword evidence="13" id="KW-0969">Cilium</keyword>
<keyword evidence="10 12" id="KW-0472">Membrane</keyword>
<reference evidence="13" key="1">
    <citation type="journal article" date="2020" name="mSystems">
        <title>Genome- and Community-Level Interaction Insights into Carbon Utilization and Element Cycling Functions of Hydrothermarchaeota in Hydrothermal Sediment.</title>
        <authorList>
            <person name="Zhou Z."/>
            <person name="Liu Y."/>
            <person name="Xu W."/>
            <person name="Pan J."/>
            <person name="Luo Z.H."/>
            <person name="Li M."/>
        </authorList>
    </citation>
    <scope>NUCLEOTIDE SEQUENCE [LARGE SCALE GENOMIC DNA]</scope>
    <source>
        <strain evidence="13">SpSt-609</strain>
    </source>
</reference>
<keyword evidence="5 12" id="KW-1003">Cell membrane</keyword>
<feature type="transmembrane region" description="Helical" evidence="12">
    <location>
        <begin position="178"/>
        <end position="199"/>
    </location>
</feature>